<dbReference type="AlphaFoldDB" id="A0A0F9G584"/>
<comment type="caution">
    <text evidence="2">The sequence shown here is derived from an EMBL/GenBank/DDBJ whole genome shotgun (WGS) entry which is preliminary data.</text>
</comment>
<feature type="region of interest" description="Disordered" evidence="1">
    <location>
        <begin position="1"/>
        <end position="25"/>
    </location>
</feature>
<evidence type="ECO:0000256" key="1">
    <source>
        <dbReference type="SAM" id="MobiDB-lite"/>
    </source>
</evidence>
<proteinExistence type="predicted"/>
<evidence type="ECO:0000313" key="2">
    <source>
        <dbReference type="EMBL" id="KKL93848.1"/>
    </source>
</evidence>
<protein>
    <submittedName>
        <fullName evidence="2">Uncharacterized protein</fullName>
    </submittedName>
</protein>
<name>A0A0F9G584_9ZZZZ</name>
<dbReference type="EMBL" id="LAZR01019083">
    <property type="protein sequence ID" value="KKL93848.1"/>
    <property type="molecule type" value="Genomic_DNA"/>
</dbReference>
<sequence length="25" mass="2829">MARQSARTLPRKSPQLREFDEGSPA</sequence>
<feature type="compositionally biased region" description="Basic and acidic residues" evidence="1">
    <location>
        <begin position="15"/>
        <end position="25"/>
    </location>
</feature>
<accession>A0A0F9G584</accession>
<reference evidence="2" key="1">
    <citation type="journal article" date="2015" name="Nature">
        <title>Complex archaea that bridge the gap between prokaryotes and eukaryotes.</title>
        <authorList>
            <person name="Spang A."/>
            <person name="Saw J.H."/>
            <person name="Jorgensen S.L."/>
            <person name="Zaremba-Niedzwiedzka K."/>
            <person name="Martijn J."/>
            <person name="Lind A.E."/>
            <person name="van Eijk R."/>
            <person name="Schleper C."/>
            <person name="Guy L."/>
            <person name="Ettema T.J."/>
        </authorList>
    </citation>
    <scope>NUCLEOTIDE SEQUENCE</scope>
</reference>
<organism evidence="2">
    <name type="scientific">marine sediment metagenome</name>
    <dbReference type="NCBI Taxonomy" id="412755"/>
    <lineage>
        <taxon>unclassified sequences</taxon>
        <taxon>metagenomes</taxon>
        <taxon>ecological metagenomes</taxon>
    </lineage>
</organism>
<feature type="non-terminal residue" evidence="2">
    <location>
        <position position="25"/>
    </location>
</feature>
<gene>
    <name evidence="2" type="ORF">LCGC14_1870610</name>
</gene>